<protein>
    <submittedName>
        <fullName evidence="1">Uncharacterized protein</fullName>
    </submittedName>
</protein>
<gene>
    <name evidence="1" type="ORF">IAA55_09165</name>
</gene>
<accession>A0A9D1EAW8</accession>
<dbReference type="Proteomes" id="UP000823912">
    <property type="component" value="Unassembled WGS sequence"/>
</dbReference>
<sequence>MDTSTAIVLFLLFVTLFLWLRRRHRNVIAVRMMRRKRQSKREERIDMEEMARRFIGKNCTLQTFDSNAITGELLEVTAGAVLVRGKDGQEAAVNLDFILKILEVPEKKKKR</sequence>
<comment type="caution">
    <text evidence="1">The sequence shown here is derived from an EMBL/GenBank/DDBJ whole genome shotgun (WGS) entry which is preliminary data.</text>
</comment>
<dbReference type="EMBL" id="DVHM01000151">
    <property type="protein sequence ID" value="HIR71438.1"/>
    <property type="molecule type" value="Genomic_DNA"/>
</dbReference>
<reference evidence="1" key="1">
    <citation type="submission" date="2020-10" db="EMBL/GenBank/DDBJ databases">
        <authorList>
            <person name="Gilroy R."/>
        </authorList>
    </citation>
    <scope>NUCLEOTIDE SEQUENCE</scope>
    <source>
        <strain evidence="1">ChiSjej5B23-6657</strain>
    </source>
</reference>
<evidence type="ECO:0000313" key="2">
    <source>
        <dbReference type="Proteomes" id="UP000823912"/>
    </source>
</evidence>
<dbReference type="AlphaFoldDB" id="A0A9D1EAW8"/>
<name>A0A9D1EAW8_9FIRM</name>
<proteinExistence type="predicted"/>
<organism evidence="1 2">
    <name type="scientific">Candidatus Pullilachnospira gallistercoris</name>
    <dbReference type="NCBI Taxonomy" id="2840911"/>
    <lineage>
        <taxon>Bacteria</taxon>
        <taxon>Bacillati</taxon>
        <taxon>Bacillota</taxon>
        <taxon>Clostridia</taxon>
        <taxon>Lachnospirales</taxon>
        <taxon>Lachnospiraceae</taxon>
        <taxon>Lachnospiraceae incertae sedis</taxon>
        <taxon>Candidatus Pullilachnospira</taxon>
    </lineage>
</organism>
<reference evidence="1" key="2">
    <citation type="journal article" date="2021" name="PeerJ">
        <title>Extensive microbial diversity within the chicken gut microbiome revealed by metagenomics and culture.</title>
        <authorList>
            <person name="Gilroy R."/>
            <person name="Ravi A."/>
            <person name="Getino M."/>
            <person name="Pursley I."/>
            <person name="Horton D.L."/>
            <person name="Alikhan N.F."/>
            <person name="Baker D."/>
            <person name="Gharbi K."/>
            <person name="Hall N."/>
            <person name="Watson M."/>
            <person name="Adriaenssens E.M."/>
            <person name="Foster-Nyarko E."/>
            <person name="Jarju S."/>
            <person name="Secka A."/>
            <person name="Antonio M."/>
            <person name="Oren A."/>
            <person name="Chaudhuri R.R."/>
            <person name="La Ragione R."/>
            <person name="Hildebrand F."/>
            <person name="Pallen M.J."/>
        </authorList>
    </citation>
    <scope>NUCLEOTIDE SEQUENCE</scope>
    <source>
        <strain evidence="1">ChiSjej5B23-6657</strain>
    </source>
</reference>
<evidence type="ECO:0000313" key="1">
    <source>
        <dbReference type="EMBL" id="HIR71438.1"/>
    </source>
</evidence>